<organism evidence="3 4">
    <name type="scientific">Tetragonisca angustula</name>
    <dbReference type="NCBI Taxonomy" id="166442"/>
    <lineage>
        <taxon>Eukaryota</taxon>
        <taxon>Metazoa</taxon>
        <taxon>Ecdysozoa</taxon>
        <taxon>Arthropoda</taxon>
        <taxon>Hexapoda</taxon>
        <taxon>Insecta</taxon>
        <taxon>Pterygota</taxon>
        <taxon>Neoptera</taxon>
        <taxon>Endopterygota</taxon>
        <taxon>Hymenoptera</taxon>
        <taxon>Apocrita</taxon>
        <taxon>Aculeata</taxon>
        <taxon>Apoidea</taxon>
        <taxon>Anthophila</taxon>
        <taxon>Apidae</taxon>
        <taxon>Tetragonisca</taxon>
    </lineage>
</organism>
<evidence type="ECO:0000313" key="3">
    <source>
        <dbReference type="EMBL" id="KAK9306489.1"/>
    </source>
</evidence>
<accession>A0AAW1A8Z6</accession>
<reference evidence="3 4" key="1">
    <citation type="submission" date="2024-05" db="EMBL/GenBank/DDBJ databases">
        <title>The nuclear and mitochondrial genome assemblies of Tetragonisca angustula (Apidae: Meliponini), a tiny yet remarkable pollinator in the Neotropics.</title>
        <authorList>
            <person name="Ferrari R."/>
            <person name="Ricardo P.C."/>
            <person name="Dias F.C."/>
            <person name="Araujo N.S."/>
            <person name="Soares D.O."/>
            <person name="Zhou Q.-S."/>
            <person name="Zhu C.-D."/>
            <person name="Coutinho L."/>
            <person name="Airas M.C."/>
            <person name="Batista T.M."/>
        </authorList>
    </citation>
    <scope>NUCLEOTIDE SEQUENCE [LARGE SCALE GENOMIC DNA]</scope>
    <source>
        <strain evidence="3">ASF017062</strain>
        <tissue evidence="3">Abdomen</tissue>
    </source>
</reference>
<feature type="domain" description="PiggyBac transposable element-derived protein" evidence="2">
    <location>
        <begin position="108"/>
        <end position="474"/>
    </location>
</feature>
<keyword evidence="4" id="KW-1185">Reference proteome</keyword>
<evidence type="ECO:0000259" key="2">
    <source>
        <dbReference type="Pfam" id="PF13843"/>
    </source>
</evidence>
<dbReference type="AlphaFoldDB" id="A0AAW1A8Z6"/>
<protein>
    <recommendedName>
        <fullName evidence="2">PiggyBac transposable element-derived protein domain-containing protein</fullName>
    </recommendedName>
</protein>
<proteinExistence type="predicted"/>
<dbReference type="Pfam" id="PF13843">
    <property type="entry name" value="DDE_Tnp_1_7"/>
    <property type="match status" value="1"/>
</dbReference>
<evidence type="ECO:0000313" key="4">
    <source>
        <dbReference type="Proteomes" id="UP001432146"/>
    </source>
</evidence>
<dbReference type="EMBL" id="JAWNGG020000040">
    <property type="protein sequence ID" value="KAK9306489.1"/>
    <property type="molecule type" value="Genomic_DNA"/>
</dbReference>
<dbReference type="Proteomes" id="UP001432146">
    <property type="component" value="Unassembled WGS sequence"/>
</dbReference>
<dbReference type="InterPro" id="IPR029526">
    <property type="entry name" value="PGBD"/>
</dbReference>
<name>A0AAW1A8Z6_9HYME</name>
<gene>
    <name evidence="3" type="ORF">QLX08_002862</name>
</gene>
<dbReference type="PANTHER" id="PTHR46599:SF3">
    <property type="entry name" value="PIGGYBAC TRANSPOSABLE ELEMENT-DERIVED PROTEIN 4"/>
    <property type="match status" value="1"/>
</dbReference>
<feature type="region of interest" description="Disordered" evidence="1">
    <location>
        <begin position="1"/>
        <end position="31"/>
    </location>
</feature>
<feature type="compositionally biased region" description="Basic residues" evidence="1">
    <location>
        <begin position="1"/>
        <end position="11"/>
    </location>
</feature>
<evidence type="ECO:0000256" key="1">
    <source>
        <dbReference type="SAM" id="MobiDB-lite"/>
    </source>
</evidence>
<comment type="caution">
    <text evidence="3">The sequence shown here is derived from an EMBL/GenBank/DDBJ whole genome shotgun (WGS) entry which is preliminary data.</text>
</comment>
<dbReference type="PANTHER" id="PTHR46599">
    <property type="entry name" value="PIGGYBAC TRANSPOSABLE ELEMENT-DERIVED PROTEIN 4"/>
    <property type="match status" value="1"/>
</dbReference>
<sequence length="573" mass="66774">MAQKRKTKLSKKCSLSNSVNEDDDSRENVVSVSKRKKQDVLDISNDTDNPQVLLHCYSTSASSTSTIADLSSASISTITDNEIPAEHDSFHFIEDTGPQCSLTREAKPIEYFDLFFDSSLLTLMVRETNRYADELLQLRETDRRSRITMWKPITALEMKAFIAVLLEMGITKRPTIFSYWAENSRNIPWFSKMFSRNRFQLILRFFHLINNKECFPPEHEKYDPCAKFIPIVEHVNRIFKLYYKPRKELSIEESLIGTICHSSITRQHLPNDKGQWDIKFWMLCDVSSKYCLHLYCYRSAKTDNTKSQKRELGHDIIVNLLEQCGYLNKGYHVFVGNYFSSFALAKYLYSKGTYLTGTIRNNRKDLPNDIKKVNVNEKKYVRDGDVVLCAYRVKKTTKNPVLLISTKTSDENVTVIKKRNGNGKPCIVNFYNHSMGGIDESDKMLYMYLDEQRTVKYWKKVTFNIISRMVLNSYLLYKEIVRRKAMTRLEFISNIISEIECEWMQERKQQLINTDKRTFGLMKLPGRNLRQCVVCSNKDNGIKRSNLICVQCKKGIHPLCLDKHVCFKSNSKC</sequence>